<comment type="subunit">
    <text evidence="9">Interacts with the RNAP. Has a higher affinity for the core RNAP than for the holoenzyme. Its ATPase activity is stimulated by binding to RNAP.</text>
</comment>
<evidence type="ECO:0000313" key="13">
    <source>
        <dbReference type="Proteomes" id="UP000092616"/>
    </source>
</evidence>
<evidence type="ECO:0000256" key="7">
    <source>
        <dbReference type="ARBA" id="ARBA00023159"/>
    </source>
</evidence>
<dbReference type="GO" id="GO:0004386">
    <property type="term" value="F:helicase activity"/>
    <property type="evidence" value="ECO:0007669"/>
    <property type="project" value="UniProtKB-UniRule"/>
</dbReference>
<evidence type="ECO:0000256" key="4">
    <source>
        <dbReference type="ARBA" id="ARBA00022840"/>
    </source>
</evidence>
<feature type="short sequence motif" description="DEAH box" evidence="9">
    <location>
        <begin position="278"/>
        <end position="281"/>
    </location>
</feature>
<keyword evidence="6 9" id="KW-0238">DNA-binding</keyword>
<keyword evidence="8 9" id="KW-0804">Transcription</keyword>
<dbReference type="Gene3D" id="2.30.30.930">
    <property type="match status" value="1"/>
</dbReference>
<dbReference type="PROSITE" id="PS51192">
    <property type="entry name" value="HELICASE_ATP_BIND_1"/>
    <property type="match status" value="1"/>
</dbReference>
<evidence type="ECO:0000259" key="11">
    <source>
        <dbReference type="PROSITE" id="PS51194"/>
    </source>
</evidence>
<evidence type="ECO:0000256" key="3">
    <source>
        <dbReference type="ARBA" id="ARBA00022806"/>
    </source>
</evidence>
<dbReference type="AlphaFoldDB" id="A0A1B8Q9G2"/>
<proteinExistence type="inferred from homology"/>
<dbReference type="PANTHER" id="PTHR45766">
    <property type="entry name" value="DNA ANNEALING HELICASE AND ENDONUCLEASE ZRANB3 FAMILY MEMBER"/>
    <property type="match status" value="1"/>
</dbReference>
<feature type="binding site" evidence="9">
    <location>
        <begin position="173"/>
        <end position="180"/>
    </location>
    <ligand>
        <name>ATP</name>
        <dbReference type="ChEBI" id="CHEBI:30616"/>
    </ligand>
</feature>
<comment type="similarity">
    <text evidence="9">Belongs to the SNF2/RAD54 helicase family. RapA subfamily.</text>
</comment>
<dbReference type="InterPro" id="IPR027417">
    <property type="entry name" value="P-loop_NTPase"/>
</dbReference>
<dbReference type="HAMAP" id="MF_01821">
    <property type="entry name" value="Helicase_RapA"/>
    <property type="match status" value="1"/>
</dbReference>
<dbReference type="GO" id="GO:0016817">
    <property type="term" value="F:hydrolase activity, acting on acid anhydrides"/>
    <property type="evidence" value="ECO:0007669"/>
    <property type="project" value="InterPro"/>
</dbReference>
<keyword evidence="13" id="KW-1185">Reference proteome</keyword>
<keyword evidence="2 9" id="KW-0378">Hydrolase</keyword>
<sequence>MTDFAIGQRYLSDTESELGLGVVVLVDERSVQVLFAQSEATRVYAKASAPLSRVVFKVGDTIQDQDGNTYTVRAAEEQNGVYKYHVEESDKPLMETRLAANLTLAKPLERLLANRLHDNSWYELRQRLLHTQGNLASHPLRGLMGARVDIIEHQLYIAHEVGKRIAPRVLLADEVGLGKTIEAGLIIHQQLLTGKAARVLVLVPDSLQYQWMIELKRRFNLDFAIIDLVRTAAIAEHDPEQNPFLTEQCIIASVDLLLDHADLADKALEAGFDLLVVDEAHHLHWHSEHGGNDEYQLVERFAAQTDGVLLLTATPEQLGLESHFARLRLLDPHRFADLDEFLDSEAQFAQIAAIAEVLLSDTPLNERQQQALAGLLGHDISDDEAGRAQAINELLDRHGTGRVLFRNTRDSVAQLIDGFRGRHAIGYPLALPDSWRDTWHTQGKLREQLWSEELAPDGEWLQDDPRVPWLIDLLRHTLRYHKVLLIARSGATVESLDAVLRLHGGIKTALFTEQMTLLERDQAAAYFADHAGAQVLLASEIGSEGRNFQFASDLVLFDLPANPDTLEQRIGRLDRIGQQHDITIHVPYVEGTATARLYRWYDEALNIFSQISPTAQSVQEQLIVELKPVLEGKDLTLDDGQVLTNAAALEALIAQGRALRFDLEDALQQGRDRLLEYNSCRPRVARKIADTLREFDDTHSLPRLFEDFLSAINLEYSGQRDGSLVLQPSDEVALQGLSVPEEGMTLTFEREHALVREDVAFMSYEHPFMQSIFDTVTHGTFGNATVALLQSRVMPEGMLLVEVNFRVEAIAPKLLNLPAYLPTPLIRVFLSQQGTDFSEKITSDMIAPYIQRLDKTRARQVIKARRDIIEQRFEQAQTIAAAQLPAIAEQAQRVFQQRWQREIERLRYLQRVNPNVRDSEISALERIQAQGEQALAQLALVADSVRVLVTVKPE</sequence>
<dbReference type="InterPro" id="IPR040765">
    <property type="entry name" value="Tudor_1_RapA"/>
</dbReference>
<dbReference type="InterPro" id="IPR000330">
    <property type="entry name" value="SNF2_N"/>
</dbReference>
<dbReference type="Gene3D" id="3.40.50.300">
    <property type="entry name" value="P-loop containing nucleotide triphosphate hydrolases"/>
    <property type="match status" value="1"/>
</dbReference>
<organism evidence="12 13">
    <name type="scientific">Faucicola atlantae</name>
    <dbReference type="NCBI Taxonomy" id="34059"/>
    <lineage>
        <taxon>Bacteria</taxon>
        <taxon>Pseudomonadati</taxon>
        <taxon>Pseudomonadota</taxon>
        <taxon>Gammaproteobacteria</taxon>
        <taxon>Moraxellales</taxon>
        <taxon>Moraxellaceae</taxon>
        <taxon>Faucicola</taxon>
    </lineage>
</organism>
<evidence type="ECO:0000256" key="8">
    <source>
        <dbReference type="ARBA" id="ARBA00023163"/>
    </source>
</evidence>
<dbReference type="Gene3D" id="3.30.360.80">
    <property type="match status" value="1"/>
</dbReference>
<dbReference type="Gene3D" id="6.10.140.1500">
    <property type="match status" value="1"/>
</dbReference>
<gene>
    <name evidence="9" type="primary">rapA</name>
    <name evidence="12" type="ORF">A9306_02560</name>
</gene>
<evidence type="ECO:0000256" key="2">
    <source>
        <dbReference type="ARBA" id="ARBA00022801"/>
    </source>
</evidence>
<evidence type="ECO:0000256" key="6">
    <source>
        <dbReference type="ARBA" id="ARBA00023125"/>
    </source>
</evidence>
<dbReference type="Proteomes" id="UP000092616">
    <property type="component" value="Unassembled WGS sequence"/>
</dbReference>
<dbReference type="SUPFAM" id="SSF52540">
    <property type="entry name" value="P-loop containing nucleoside triphosphate hydrolases"/>
    <property type="match status" value="2"/>
</dbReference>
<dbReference type="InterPro" id="IPR040766">
    <property type="entry name" value="Tudor_2_RapA"/>
</dbReference>
<dbReference type="InterPro" id="IPR038718">
    <property type="entry name" value="SNF2-like_sf"/>
</dbReference>
<name>A0A1B8Q9G2_9GAMM</name>
<evidence type="ECO:0000313" key="12">
    <source>
        <dbReference type="EMBL" id="OBX75414.1"/>
    </source>
</evidence>
<dbReference type="InterPro" id="IPR014001">
    <property type="entry name" value="Helicase_ATP-bd"/>
</dbReference>
<dbReference type="GO" id="GO:0005524">
    <property type="term" value="F:ATP binding"/>
    <property type="evidence" value="ECO:0007669"/>
    <property type="project" value="UniProtKB-UniRule"/>
</dbReference>
<dbReference type="Pfam" id="PF00271">
    <property type="entry name" value="Helicase_C"/>
    <property type="match status" value="1"/>
</dbReference>
<feature type="domain" description="Helicase C-terminal" evidence="11">
    <location>
        <begin position="466"/>
        <end position="630"/>
    </location>
</feature>
<dbReference type="EMBL" id="LZNA01000070">
    <property type="protein sequence ID" value="OBX75414.1"/>
    <property type="molecule type" value="Genomic_DNA"/>
</dbReference>
<keyword evidence="5 9" id="KW-0805">Transcription regulation</keyword>
<dbReference type="GO" id="GO:0003677">
    <property type="term" value="F:DNA binding"/>
    <property type="evidence" value="ECO:0007669"/>
    <property type="project" value="UniProtKB-KW"/>
</dbReference>
<evidence type="ECO:0000259" key="10">
    <source>
        <dbReference type="PROSITE" id="PS51192"/>
    </source>
</evidence>
<keyword evidence="4 9" id="KW-0067">ATP-binding</keyword>
<dbReference type="Pfam" id="PF00176">
    <property type="entry name" value="SNF2-rel_dom"/>
    <property type="match status" value="1"/>
</dbReference>
<comment type="function">
    <text evidence="9">Transcription regulator that activates transcription by stimulating RNA polymerase (RNAP) recycling in case of stress conditions such as supercoiled DNA or high salt concentrations. Probably acts by releasing the RNAP, when it is trapped or immobilized on tightly supercoiled DNA. Does not activate transcription on linear DNA. Probably not involved in DNA repair.</text>
</comment>
<dbReference type="RefSeq" id="WP_067338836.1">
    <property type="nucleotide sequence ID" value="NZ_LZNA01000070.1"/>
</dbReference>
<dbReference type="InterPro" id="IPR023949">
    <property type="entry name" value="Helicase_RapA"/>
</dbReference>
<evidence type="ECO:0000256" key="5">
    <source>
        <dbReference type="ARBA" id="ARBA00023015"/>
    </source>
</evidence>
<evidence type="ECO:0000256" key="1">
    <source>
        <dbReference type="ARBA" id="ARBA00022741"/>
    </source>
</evidence>
<comment type="caution">
    <text evidence="12">The sequence shown here is derived from an EMBL/GenBank/DDBJ whole genome shotgun (WGS) entry which is preliminary data.</text>
</comment>
<dbReference type="InterPro" id="IPR057342">
    <property type="entry name" value="DEXDc_RapA"/>
</dbReference>
<evidence type="ECO:0000256" key="9">
    <source>
        <dbReference type="HAMAP-Rule" id="MF_01821"/>
    </source>
</evidence>
<dbReference type="SMART" id="SM00490">
    <property type="entry name" value="HELICc"/>
    <property type="match status" value="1"/>
</dbReference>
<dbReference type="Pfam" id="PF18339">
    <property type="entry name" value="Tudor_1_RapA"/>
    <property type="match status" value="1"/>
</dbReference>
<dbReference type="CDD" id="cd18793">
    <property type="entry name" value="SF2_C_SNF"/>
    <property type="match status" value="1"/>
</dbReference>
<dbReference type="GO" id="GO:0006355">
    <property type="term" value="P:regulation of DNA-templated transcription"/>
    <property type="evidence" value="ECO:0007669"/>
    <property type="project" value="UniProtKB-UniRule"/>
</dbReference>
<dbReference type="PANTHER" id="PTHR45766:SF6">
    <property type="entry name" value="SWI_SNF-RELATED MATRIX-ASSOCIATED ACTIN-DEPENDENT REGULATOR OF CHROMATIN SUBFAMILY A-LIKE PROTEIN 1"/>
    <property type="match status" value="1"/>
</dbReference>
<dbReference type="CDD" id="cd18011">
    <property type="entry name" value="DEXDc_RapA"/>
    <property type="match status" value="1"/>
</dbReference>
<dbReference type="NCBIfam" id="NF003426">
    <property type="entry name" value="PRK04914.1"/>
    <property type="match status" value="1"/>
</dbReference>
<accession>A0A1B8Q9G2</accession>
<dbReference type="Gene3D" id="2.30.30.140">
    <property type="match status" value="1"/>
</dbReference>
<reference evidence="12 13" key="1">
    <citation type="submission" date="2016-06" db="EMBL/GenBank/DDBJ databases">
        <title>Draft genome of Moraxella atlantae CCUG 59586.</title>
        <authorList>
            <person name="Salva-Serra F."/>
            <person name="Engstrom-Jakobsson H."/>
            <person name="Thorell K."/>
            <person name="Gonzales-Siles L."/>
            <person name="Karlsson R."/>
            <person name="Boulund F."/>
            <person name="Engstrand L."/>
            <person name="Kristiansson E."/>
            <person name="Moore E."/>
        </authorList>
    </citation>
    <scope>NUCLEOTIDE SEQUENCE [LARGE SCALE GENOMIC DNA]</scope>
    <source>
        <strain evidence="12 13">CCUG 59586</strain>
    </source>
</reference>
<dbReference type="Pfam" id="PF12137">
    <property type="entry name" value="RapA_C"/>
    <property type="match status" value="1"/>
</dbReference>
<protein>
    <recommendedName>
        <fullName evidence="9">RNA polymerase-associated protein RapA</fullName>
        <ecNumber evidence="9">3.6.4.-</ecNumber>
    </recommendedName>
    <alternativeName>
        <fullName evidence="9">ATP-dependent helicase HepA</fullName>
    </alternativeName>
</protein>
<feature type="domain" description="Helicase ATP-binding" evidence="10">
    <location>
        <begin position="160"/>
        <end position="333"/>
    </location>
</feature>
<dbReference type="InterPro" id="IPR049730">
    <property type="entry name" value="SNF2/RAD54-like_C"/>
</dbReference>
<dbReference type="EC" id="3.6.4.-" evidence="9"/>
<dbReference type="InterPro" id="IPR001650">
    <property type="entry name" value="Helicase_C-like"/>
</dbReference>
<keyword evidence="3 9" id="KW-0347">Helicase</keyword>
<keyword evidence="1 9" id="KW-0547">Nucleotide-binding</keyword>
<dbReference type="Gene3D" id="3.40.50.10810">
    <property type="entry name" value="Tandem AAA-ATPase domain"/>
    <property type="match status" value="1"/>
</dbReference>
<dbReference type="Pfam" id="PF18337">
    <property type="entry name" value="Tudor_RapA"/>
    <property type="match status" value="1"/>
</dbReference>
<dbReference type="PROSITE" id="PS51194">
    <property type="entry name" value="HELICASE_CTER"/>
    <property type="match status" value="1"/>
</dbReference>
<keyword evidence="7 9" id="KW-0010">Activator</keyword>
<dbReference type="SMART" id="SM00487">
    <property type="entry name" value="DEXDc"/>
    <property type="match status" value="1"/>
</dbReference>
<dbReference type="InterPro" id="IPR022737">
    <property type="entry name" value="RapA_C"/>
</dbReference>